<dbReference type="VEuPathDB" id="FungiDB:RhiirFUN_014178"/>
<accession>U9URH1</accession>
<dbReference type="GO" id="GO:0043657">
    <property type="term" value="C:host cell"/>
    <property type="evidence" value="ECO:0007669"/>
    <property type="project" value="UniProtKB-SubCell"/>
</dbReference>
<dbReference type="HOGENOM" id="CLU_1778439_0_0_1"/>
<reference evidence="5" key="1">
    <citation type="submission" date="2013-07" db="EMBL/GenBank/DDBJ databases">
        <title>The genome of an arbuscular mycorrhizal fungus provides insights into the evolution of the oldest plant symbiosis.</title>
        <authorList>
            <consortium name="DOE Joint Genome Institute"/>
            <person name="Tisserant E."/>
            <person name="Malbreil M."/>
            <person name="Kuo A."/>
            <person name="Kohler A."/>
            <person name="Symeonidi A."/>
            <person name="Balestrini R."/>
            <person name="Charron P."/>
            <person name="Duensing N."/>
            <person name="Frei-dit-Frey N."/>
            <person name="Gianinazzi-Pearson V."/>
            <person name="Gilbert B."/>
            <person name="Handa Y."/>
            <person name="Hijri M."/>
            <person name="Kaul R."/>
            <person name="Kawaguchi M."/>
            <person name="Krajinski F."/>
            <person name="Lammers P."/>
            <person name="Lapierre D."/>
            <person name="Masclaux F.G."/>
            <person name="Murat C."/>
            <person name="Morin E."/>
            <person name="Ndikumana S."/>
            <person name="Pagni M."/>
            <person name="Petitpierre D."/>
            <person name="Requena N."/>
            <person name="Rosikiewicz P."/>
            <person name="Riley R."/>
            <person name="Saito K."/>
            <person name="San Clemente H."/>
            <person name="Shapiro H."/>
            <person name="van Tuinen D."/>
            <person name="Becard G."/>
            <person name="Bonfante P."/>
            <person name="Paszkowski U."/>
            <person name="Shachar-Hill Y."/>
            <person name="Young J.P."/>
            <person name="Sanders I.R."/>
            <person name="Henrissat B."/>
            <person name="Rensing S.A."/>
            <person name="Grigoriev I.V."/>
            <person name="Corradi N."/>
            <person name="Roux C."/>
            <person name="Martin F."/>
        </authorList>
    </citation>
    <scope>NUCLEOTIDE SEQUENCE</scope>
    <source>
        <strain evidence="5">DAOM 197198</strain>
    </source>
</reference>
<dbReference type="EMBL" id="KI276689">
    <property type="protein sequence ID" value="ESA21153.1"/>
    <property type="molecule type" value="Genomic_DNA"/>
</dbReference>
<evidence type="ECO:0000256" key="2">
    <source>
        <dbReference type="ARBA" id="ARBA00004613"/>
    </source>
</evidence>
<dbReference type="Pfam" id="PF20147">
    <property type="entry name" value="Crinkler"/>
    <property type="match status" value="1"/>
</dbReference>
<sequence>MGFVVKRYRIEYHKLNHLTHQSWLKDKLLHAVKTKPIEQKVDINDAFAYDYDQLRVIKECERVKQKCDNEEKENFNPSLKHFQSIISPVCLVKGNTIANAFPVDIDRNQLVRHLKKGIREKIDISENVKAKDLKLWKVEIPDNHNN</sequence>
<evidence type="ECO:0000256" key="1">
    <source>
        <dbReference type="ARBA" id="ARBA00004340"/>
    </source>
</evidence>
<dbReference type="GO" id="GO:0005576">
    <property type="term" value="C:extracellular region"/>
    <property type="evidence" value="ECO:0007669"/>
    <property type="project" value="UniProtKB-SubCell"/>
</dbReference>
<dbReference type="AlphaFoldDB" id="U9URH1"/>
<evidence type="ECO:0000313" key="5">
    <source>
        <dbReference type="EMBL" id="ESA21153.1"/>
    </source>
</evidence>
<dbReference type="InterPro" id="IPR045379">
    <property type="entry name" value="Crinkler_N"/>
</dbReference>
<organism evidence="5">
    <name type="scientific">Rhizophagus irregularis (strain DAOM 181602 / DAOM 197198 / MUCL 43194)</name>
    <name type="common">Arbuscular mycorrhizal fungus</name>
    <name type="synonym">Glomus intraradices</name>
    <dbReference type="NCBI Taxonomy" id="747089"/>
    <lineage>
        <taxon>Eukaryota</taxon>
        <taxon>Fungi</taxon>
        <taxon>Fungi incertae sedis</taxon>
        <taxon>Mucoromycota</taxon>
        <taxon>Glomeromycotina</taxon>
        <taxon>Glomeromycetes</taxon>
        <taxon>Glomerales</taxon>
        <taxon>Glomeraceae</taxon>
        <taxon>Rhizophagus</taxon>
    </lineage>
</organism>
<feature type="domain" description="Crinkler effector protein N-terminal" evidence="4">
    <location>
        <begin position="89"/>
        <end position="145"/>
    </location>
</feature>
<name>U9URH1_RHIID</name>
<evidence type="ECO:0000259" key="4">
    <source>
        <dbReference type="Pfam" id="PF20147"/>
    </source>
</evidence>
<comment type="subcellular location">
    <subcellularLocation>
        <location evidence="1">Host cell</location>
    </subcellularLocation>
    <subcellularLocation>
        <location evidence="2">Secreted</location>
    </subcellularLocation>
</comment>
<proteinExistence type="predicted"/>
<gene>
    <name evidence="5" type="ORF">GLOINDRAFT_17783</name>
</gene>
<protein>
    <recommendedName>
        <fullName evidence="4">Crinkler effector protein N-terminal domain-containing protein</fullName>
    </recommendedName>
</protein>
<keyword evidence="3" id="KW-0964">Secreted</keyword>
<evidence type="ECO:0000256" key="3">
    <source>
        <dbReference type="ARBA" id="ARBA00022525"/>
    </source>
</evidence>